<evidence type="ECO:0000256" key="4">
    <source>
        <dbReference type="ARBA" id="ARBA00022982"/>
    </source>
</evidence>
<dbReference type="Pfam" id="PF13370">
    <property type="entry name" value="Fer4_13"/>
    <property type="match status" value="1"/>
</dbReference>
<evidence type="ECO:0000256" key="6">
    <source>
        <dbReference type="ARBA" id="ARBA00023014"/>
    </source>
</evidence>
<evidence type="ECO:0000256" key="5">
    <source>
        <dbReference type="ARBA" id="ARBA00023004"/>
    </source>
</evidence>
<keyword evidence="2 8" id="KW-0813">Transport</keyword>
<organism evidence="9 10">
    <name type="scientific">Actinokineospora soli</name>
    <dbReference type="NCBI Taxonomy" id="1048753"/>
    <lineage>
        <taxon>Bacteria</taxon>
        <taxon>Bacillati</taxon>
        <taxon>Actinomycetota</taxon>
        <taxon>Actinomycetes</taxon>
        <taxon>Pseudonocardiales</taxon>
        <taxon>Pseudonocardiaceae</taxon>
        <taxon>Actinokineospora</taxon>
    </lineage>
</organism>
<reference evidence="10" key="1">
    <citation type="journal article" date="2019" name="Int. J. Syst. Evol. Microbiol.">
        <title>The Global Catalogue of Microorganisms (GCM) 10K type strain sequencing project: providing services to taxonomists for standard genome sequencing and annotation.</title>
        <authorList>
            <consortium name="The Broad Institute Genomics Platform"/>
            <consortium name="The Broad Institute Genome Sequencing Center for Infectious Disease"/>
            <person name="Wu L."/>
            <person name="Ma J."/>
        </authorList>
    </citation>
    <scope>NUCLEOTIDE SEQUENCE [LARGE SCALE GENOMIC DNA]</scope>
    <source>
        <strain evidence="10">JCM 17695</strain>
    </source>
</reference>
<comment type="cofactor">
    <cofactor evidence="1">
        <name>[3Fe-4S] cluster</name>
        <dbReference type="ChEBI" id="CHEBI:21137"/>
    </cofactor>
</comment>
<proteinExistence type="predicted"/>
<keyword evidence="5 8" id="KW-0408">Iron</keyword>
<dbReference type="InterPro" id="IPR001080">
    <property type="entry name" value="3Fe4S_ferredoxin"/>
</dbReference>
<evidence type="ECO:0000313" key="9">
    <source>
        <dbReference type="EMBL" id="MFC7615918.1"/>
    </source>
</evidence>
<keyword evidence="7" id="KW-0003">3Fe-4S</keyword>
<sequence length="64" mass="6374">MTVAADTSVCIGAGLCALRAPAVFDQDEADGTVVLLGQPAPDDLPAVREAVDQCPSGAIAFTDG</sequence>
<dbReference type="EMBL" id="JBHTEY010000004">
    <property type="protein sequence ID" value="MFC7615918.1"/>
    <property type="molecule type" value="Genomic_DNA"/>
</dbReference>
<dbReference type="PANTHER" id="PTHR36923:SF3">
    <property type="entry name" value="FERREDOXIN"/>
    <property type="match status" value="1"/>
</dbReference>
<evidence type="ECO:0000256" key="2">
    <source>
        <dbReference type="ARBA" id="ARBA00022448"/>
    </source>
</evidence>
<comment type="function">
    <text evidence="8">Ferredoxins are iron-sulfur proteins that transfer electrons in a wide variety of metabolic reactions.</text>
</comment>
<dbReference type="PANTHER" id="PTHR36923">
    <property type="entry name" value="FERREDOXIN"/>
    <property type="match status" value="1"/>
</dbReference>
<keyword evidence="3 8" id="KW-0479">Metal-binding</keyword>
<evidence type="ECO:0000256" key="8">
    <source>
        <dbReference type="RuleBase" id="RU368020"/>
    </source>
</evidence>
<name>A0ABW2TTW9_9PSEU</name>
<dbReference type="Proteomes" id="UP001596512">
    <property type="component" value="Unassembled WGS sequence"/>
</dbReference>
<evidence type="ECO:0000256" key="7">
    <source>
        <dbReference type="ARBA" id="ARBA00023291"/>
    </source>
</evidence>
<accession>A0ABW2TTW9</accession>
<evidence type="ECO:0000256" key="3">
    <source>
        <dbReference type="ARBA" id="ARBA00022723"/>
    </source>
</evidence>
<dbReference type="Gene3D" id="3.30.70.20">
    <property type="match status" value="1"/>
</dbReference>
<dbReference type="PRINTS" id="PR00352">
    <property type="entry name" value="3FE4SFRDOXIN"/>
</dbReference>
<evidence type="ECO:0000256" key="1">
    <source>
        <dbReference type="ARBA" id="ARBA00001927"/>
    </source>
</evidence>
<dbReference type="InterPro" id="IPR051269">
    <property type="entry name" value="Fe-S_cluster_ET"/>
</dbReference>
<dbReference type="SUPFAM" id="SSF54862">
    <property type="entry name" value="4Fe-4S ferredoxins"/>
    <property type="match status" value="1"/>
</dbReference>
<protein>
    <recommendedName>
        <fullName evidence="8">Ferredoxin</fullName>
    </recommendedName>
</protein>
<evidence type="ECO:0000313" key="10">
    <source>
        <dbReference type="Proteomes" id="UP001596512"/>
    </source>
</evidence>
<keyword evidence="10" id="KW-1185">Reference proteome</keyword>
<keyword evidence="6 8" id="KW-0411">Iron-sulfur</keyword>
<gene>
    <name evidence="9" type="ORF">ACFQV2_22945</name>
</gene>
<keyword evidence="4 8" id="KW-0249">Electron transport</keyword>
<comment type="caution">
    <text evidence="9">The sequence shown here is derived from an EMBL/GenBank/DDBJ whole genome shotgun (WGS) entry which is preliminary data.</text>
</comment>